<dbReference type="Pfam" id="PF00173">
    <property type="entry name" value="Cyt-b5"/>
    <property type="match status" value="1"/>
</dbReference>
<evidence type="ECO:0000313" key="4">
    <source>
        <dbReference type="EMBL" id="SVE92536.1"/>
    </source>
</evidence>
<comment type="similarity">
    <text evidence="1">Belongs to the cytochrome b5 family. MAPR subfamily.</text>
</comment>
<feature type="signal peptide" evidence="2">
    <location>
        <begin position="1"/>
        <end position="19"/>
    </location>
</feature>
<dbReference type="PANTHER" id="PTHR10281:SF4">
    <property type="entry name" value="NEUFERRICIN"/>
    <property type="match status" value="1"/>
</dbReference>
<accession>A0A4Y7NIZ8</accession>
<evidence type="ECO:0000259" key="3">
    <source>
        <dbReference type="SMART" id="SM01117"/>
    </source>
</evidence>
<dbReference type="GO" id="GO:0016020">
    <property type="term" value="C:membrane"/>
    <property type="evidence" value="ECO:0007669"/>
    <property type="project" value="TreeGrafter"/>
</dbReference>
<dbReference type="SUPFAM" id="SSF55856">
    <property type="entry name" value="Cytochrome b5-like heme/steroid binding domain"/>
    <property type="match status" value="1"/>
</dbReference>
<dbReference type="AlphaFoldDB" id="A0A4Y7NIZ8"/>
<feature type="domain" description="Cytochrome b5 heme-binding" evidence="3">
    <location>
        <begin position="76"/>
        <end position="171"/>
    </location>
</feature>
<dbReference type="GO" id="GO:0012505">
    <property type="term" value="C:endomembrane system"/>
    <property type="evidence" value="ECO:0007669"/>
    <property type="project" value="TreeGrafter"/>
</dbReference>
<evidence type="ECO:0000256" key="2">
    <source>
        <dbReference type="SAM" id="SignalP"/>
    </source>
</evidence>
<dbReference type="Gene3D" id="3.10.120.10">
    <property type="entry name" value="Cytochrome b5-like heme/steroid binding domain"/>
    <property type="match status" value="1"/>
</dbReference>
<dbReference type="SMART" id="SM01117">
    <property type="entry name" value="Cyt-b5"/>
    <property type="match status" value="1"/>
</dbReference>
<feature type="chain" id="PRO_5021287992" evidence="2">
    <location>
        <begin position="20"/>
        <end position="284"/>
    </location>
</feature>
<dbReference type="InterPro" id="IPR036400">
    <property type="entry name" value="Cyt_B5-like_heme/steroid_sf"/>
</dbReference>
<keyword evidence="2" id="KW-0732">Signal</keyword>
<reference evidence="4" key="1">
    <citation type="submission" date="2018-08" db="EMBL/GenBank/DDBJ databases">
        <authorList>
            <person name="Cornetti L."/>
        </authorList>
    </citation>
    <scope>NUCLEOTIDE SEQUENCE</scope>
    <source>
        <strain evidence="4">CH-H-2</strain>
    </source>
</reference>
<name>A0A4Y7NIZ8_9CRUS</name>
<organism evidence="4">
    <name type="scientific">Megafenestra aurita</name>
    <dbReference type="NCBI Taxonomy" id="2291010"/>
    <lineage>
        <taxon>Eukaryota</taxon>
        <taxon>Metazoa</taxon>
        <taxon>Ecdysozoa</taxon>
        <taxon>Arthropoda</taxon>
        <taxon>Crustacea</taxon>
        <taxon>Branchiopoda</taxon>
        <taxon>Diplostraca</taxon>
        <taxon>Cladocera</taxon>
        <taxon>Anomopoda</taxon>
        <taxon>Daphniidae</taxon>
        <taxon>Megafenestra</taxon>
    </lineage>
</organism>
<dbReference type="InterPro" id="IPR050577">
    <property type="entry name" value="MAPR/NEUFC/NENF-like"/>
</dbReference>
<evidence type="ECO:0000256" key="1">
    <source>
        <dbReference type="ARBA" id="ARBA00038357"/>
    </source>
</evidence>
<dbReference type="InterPro" id="IPR001199">
    <property type="entry name" value="Cyt_B5-like_heme/steroid-bd"/>
</dbReference>
<protein>
    <submittedName>
        <fullName evidence="4">EOG090X0A5G</fullName>
    </submittedName>
</protein>
<dbReference type="EMBL" id="LR022917">
    <property type="protein sequence ID" value="SVE92536.1"/>
    <property type="molecule type" value="mRNA"/>
</dbReference>
<proteinExistence type="evidence at transcript level"/>
<dbReference type="PANTHER" id="PTHR10281">
    <property type="entry name" value="MEMBRANE-ASSOCIATED PROGESTERONE RECEPTOR COMPONENT-RELATED"/>
    <property type="match status" value="1"/>
</dbReference>
<sequence length="284" mass="31859">MNKLMKFSIAVVLLAAAVAVYQPHVFTVKYMHDVAAKYPAFVSFFRWLHGVKGSSSKPDPANLKDGSPTTDPTRVFTKEELAKYKGEDGSDIYIALMGRVFDVTRGRDFYGPGGGYAFFSGVDGSRAFVTGDFKPEGLIDDISGLGSQDYIGLRDWLDFYMKDYAYIGKLEGKFFNANGEPTEYYFQVQEWLKGASNFKEEEDLFKEKFPMCNVDYKPEEGSRVWCSNKSGGVKRDWVGVPRSLYSADSKNIRCACVQEADLNDSLLKEYPDCPKDASSCMLPK</sequence>
<gene>
    <name evidence="4" type="primary">EOG090X0A5G</name>
</gene>